<reference evidence="2" key="1">
    <citation type="submission" date="2012-04" db="EMBL/GenBank/DDBJ databases">
        <title>The Genome Sequence of Loa loa.</title>
        <authorList>
            <consortium name="The Broad Institute Genome Sequencing Platform"/>
            <consortium name="Broad Institute Genome Sequencing Center for Infectious Disease"/>
            <person name="Nutman T.B."/>
            <person name="Fink D.L."/>
            <person name="Russ C."/>
            <person name="Young S."/>
            <person name="Zeng Q."/>
            <person name="Gargeya S."/>
            <person name="Alvarado L."/>
            <person name="Berlin A."/>
            <person name="Chapman S.B."/>
            <person name="Chen Z."/>
            <person name="Freedman E."/>
            <person name="Gellesch M."/>
            <person name="Goldberg J."/>
            <person name="Griggs A."/>
            <person name="Gujja S."/>
            <person name="Heilman E.R."/>
            <person name="Heiman D."/>
            <person name="Howarth C."/>
            <person name="Mehta T."/>
            <person name="Neiman D."/>
            <person name="Pearson M."/>
            <person name="Roberts A."/>
            <person name="Saif S."/>
            <person name="Shea T."/>
            <person name="Shenoy N."/>
            <person name="Sisk P."/>
            <person name="Stolte C."/>
            <person name="Sykes S."/>
            <person name="White J."/>
            <person name="Yandava C."/>
            <person name="Haas B."/>
            <person name="Henn M.R."/>
            <person name="Nusbaum C."/>
            <person name="Birren B."/>
        </authorList>
    </citation>
    <scope>NUCLEOTIDE SEQUENCE [LARGE SCALE GENOMIC DNA]</scope>
</reference>
<evidence type="ECO:0000313" key="2">
    <source>
        <dbReference type="EMBL" id="EFO20532.1"/>
    </source>
</evidence>
<dbReference type="CTD" id="9945381"/>
<proteinExistence type="predicted"/>
<accession>A0A1S0TWA2</accession>
<keyword evidence="1" id="KW-0472">Membrane</keyword>
<protein>
    <submittedName>
        <fullName evidence="2">Uncharacterized protein</fullName>
    </submittedName>
</protein>
<gene>
    <name evidence="2" type="ORF">LOAG_07958</name>
</gene>
<dbReference type="InParanoid" id="A0A1S0TWA2"/>
<organism evidence="2">
    <name type="scientific">Loa loa</name>
    <name type="common">Eye worm</name>
    <name type="synonym">Filaria loa</name>
    <dbReference type="NCBI Taxonomy" id="7209"/>
    <lineage>
        <taxon>Eukaryota</taxon>
        <taxon>Metazoa</taxon>
        <taxon>Ecdysozoa</taxon>
        <taxon>Nematoda</taxon>
        <taxon>Chromadorea</taxon>
        <taxon>Rhabditida</taxon>
        <taxon>Spirurina</taxon>
        <taxon>Spiruromorpha</taxon>
        <taxon>Filarioidea</taxon>
        <taxon>Onchocercidae</taxon>
        <taxon>Loa</taxon>
    </lineage>
</organism>
<feature type="transmembrane region" description="Helical" evidence="1">
    <location>
        <begin position="30"/>
        <end position="54"/>
    </location>
</feature>
<dbReference type="AlphaFoldDB" id="A0A1S0TWA2"/>
<evidence type="ECO:0000256" key="1">
    <source>
        <dbReference type="SAM" id="Phobius"/>
    </source>
</evidence>
<keyword evidence="1" id="KW-0812">Transmembrane</keyword>
<name>A0A1S0TWA2_LOALO</name>
<dbReference type="KEGG" id="loa:LOAG_07958"/>
<dbReference type="RefSeq" id="XP_003143538.1">
    <property type="nucleotide sequence ID" value="XM_003143490.1"/>
</dbReference>
<dbReference type="GeneID" id="9945381"/>
<keyword evidence="1" id="KW-1133">Transmembrane helix</keyword>
<dbReference type="EMBL" id="JH712073">
    <property type="protein sequence ID" value="EFO20532.1"/>
    <property type="molecule type" value="Genomic_DNA"/>
</dbReference>
<sequence length="121" mass="14172">MTIGLLNPMDYSHPASLLSLLQRHTFRYRAVTFFGLLLDQFLILVWNFISLLLIKHNYRAWSLYCYWIDLNQSISRQIKEQYGRIFKKFGSASSGIDWEKLSLKSFIKGRTISAESLSQIC</sequence>